<dbReference type="EMBL" id="CM043019">
    <property type="protein sequence ID" value="KAI4462049.1"/>
    <property type="molecule type" value="Genomic_DNA"/>
</dbReference>
<comment type="caution">
    <text evidence="1">The sequence shown here is derived from an EMBL/GenBank/DDBJ whole genome shotgun (WGS) entry which is preliminary data.</text>
</comment>
<organism evidence="1 2">
    <name type="scientific">Holotrichia oblita</name>
    <name type="common">Chafer beetle</name>
    <dbReference type="NCBI Taxonomy" id="644536"/>
    <lineage>
        <taxon>Eukaryota</taxon>
        <taxon>Metazoa</taxon>
        <taxon>Ecdysozoa</taxon>
        <taxon>Arthropoda</taxon>
        <taxon>Hexapoda</taxon>
        <taxon>Insecta</taxon>
        <taxon>Pterygota</taxon>
        <taxon>Neoptera</taxon>
        <taxon>Endopterygota</taxon>
        <taxon>Coleoptera</taxon>
        <taxon>Polyphaga</taxon>
        <taxon>Scarabaeiformia</taxon>
        <taxon>Scarabaeidae</taxon>
        <taxon>Melolonthinae</taxon>
        <taxon>Holotrichia</taxon>
    </lineage>
</organism>
<proteinExistence type="predicted"/>
<accession>A0ACB9T5Q3</accession>
<name>A0ACB9T5Q3_HOLOL</name>
<sequence>MFKLESYITPIILSYVDKYIKNFRAEDSQLSLWGGAASFHNLDLRLEVLEQELQLPFSFVSGHIHELLIHVPWTKLTSEPITITINTIECILKLRSPDSVRTTDTVQPSKKIVHKKNDEEAPPSYVQSLINKIVSNIRIYLKNLILKYVEEDIVLSMNVKLLTFESCNEKWQPAYTDNFPGLVTMRKLITINDLTICLDKRNSSGKIDIYQEPMLYRCSFVMHLLRNYFPTASRKASTTRLDVHCTNMEFSTTEQQIPMVMRLLLLLNTLGNSEFKKESEVAIPEEVLEETEHSDSGTSWAGWAWSFIPSILPSSEETDEDESVIPSGHALHIGVYVDNASLAFKVSEATNERGYYAQKKFKYWPLLSLRFQGIFTECVMLGLKWKNVRAGISQIILVPMGHCTCGYSDVPENSSALAYFTAGSITTSHKADSLFDAEAIENQGKRRKYNVSWDNHMNRYTESTLLDKSAAIAVDLVTELTLPEDMTSEQLSDMGSDYEYSNVSLKTLLRIVVGPLKFRICAGLVHRLNCILTVASSYEYLPYFTPKPNLTKQELLPPSADDFDALNENISMNVMQFTVLAPIIEFHLFDHPHFQSTKEHLFRKRKKLSTVIPPAQSYSYMPKFTLEIQCIDARISRPIYTKRLVHTVCQLPDPPQHMFDACYAQISVKLIGFCSRLVLGNGKQTTIIVPFNATFDTRSIIDPEYWTNAEIIHSEIDIQSDSITITATKPKALLINLILSKLIKMKCEDVIYYISNSSILIDAMKDNQTCLEVLIEDIKLRKITTNSTFSMNASLGSIKAFIFDPTQIATSNTMKIYGKSHSLHCCSKAHRLNELLTYGTAKDMQQVLFISGPEYHDDPHNKRAKEALGPLLKMILQLPLDPSNQHHPSIAMFNLQEIRVCLDPILFRWFLYMPTMHQPKTDFVYEPLLKKSKPVSESSSAVDTPRKVGTPRESIHSSSDREPIYAAPKMTKQVKDEEVADPQEIIYNFLNKWFTVWKGLLLFGDISQCTIYFPTESLSTVGSQGISPQITHQHLANLYTIVGIQQAIEVAMSSKDSPDILIITLPNAKIRNATNKQAVTKHFKSLPIKLPQLFWSPDKSNFPWNISISDLSCYSWQRGRKLDFLKPVSLNATVGLSTKSKMENSNESLRTTSLTEMGPNTSSQSFFSATSCFKGCLTTLGICIHIDTTPTNIILSEMQVSLLASILHAFYEVSNNLTPDTVDDSQKPNEQLPVINAQSSASPTIILKESTIDSISEQSPHLAINTDEIDNENIKLTAWIQWTVTKFSVEMLSYKMEDFISDNFSYDKPPNLKLVIEAEDLVSSLDFQSVYLKIKSKMGSASIQHYFWDVKKNEWNPGPFLGFIMKTREENTSNDKHEDNTFANIVITRASCQHTHNLWGTSKKSKSKDTTKTEDVLSAASQSRFITEIVLTLQPIDFLLSILTLRSFYMIFEPFLQLPSSTRQTQLSSISPSVIYSKTLPLAHIECKGFRFIVPSVELGKLHSGPDVFIFQLENISLTPDPVNPICRTPLRPDIYQQAARARILNVPGSEIEDRQYELNITGISLTTSTWEEFDPILNMKSSTVSHLKTMTENPALEWNLGKGHFGKHDNIFLSPIINKFDLLLITAPAIIHKNEVICGHSVEINFVSNIDLQVSLNQIKLVSALQEELNAAFDIIMSDANMSKRPKLNLSYITIGGVKQDIDDVSTQDGVDIFRDSGFETSDLRSSISLKTKESTNIRKLSESDKSSNIFSRSTPSISVNVAFIPMDVLVTAGKISFNLYDEEDKIRGIRSKFNFKKYKPFLRDIDRETGYEGSEEGSIDEKYETKSKSYQPLLYCYLSQPNVFLSSLQLGKKVQISCFDISFKVSNFNTIKSIPTEKNYVLNLIETRSGPPNPTTGVPPAFFTLKWSKGIGKPNLDIEIAKPTKFNISVSACNYLIDVHRKVSTVLKSDFGSSSEKSKKTKKPPKKSIEAKTLKTQKSIDNYSKFKQIKEKINGISVFNVKMSQIVFSMRSDNGNEVNLTVARIKDHLNISNRPERISNVITIESITLGVTTHGIPRLLLNPWTISVEVCLFWESWQSIDSDPQIQISAESDCIMLDISPEQLKCIELMQKEITEFVDNISPGGSKFKEPVIDVPPKMPPSDKEQHYKDDLRAGAFHFVDSTSNNIDELPLPYQVMFWNKNISAMAWRYPQPRALTKIRVFPVPFKISQDSCDDQKVLCHLEYWSDCHGCYQPYTQFYLSESEVCHLDLPQNNNRPAVACTWRVVLTSPSDQLENQYSYKRVLLSSRALAGCIRVDSYFNKVLIPELTLAVQISKISVALYNHIDKSLPVTTPEYLNRFISDLAFPDDQCFMNLTLNNLRAYLATWNFETIAFDVTTITKCDILDCAFLTLQPLIEPFAFKLEISLSNMVNVNFISKPIHFKFGASAAHTLAVSEQMWSESYRPKGDQPTTNLTIMTHYVICNDTNVNLRFGQAGYEDIFLPTKHCHLYSWRSQKCKQMIRVALEEFHWIWSEAFRIDTDGTEIYKITDENNVMIVVTVTSLSATQKQVVFSGQLVICNTLSEHFEMKVVEAVEVDKDKMFKNAPTQIVNGKFVPPSILINSTKKYFLRLRFYGLESAWSGDIPLVENMKCAQPWLVKVPLQERGQFLSIWCRIVTQTFPKGVKILAILSPLFMIRSNLPVNSKVHIETPTLNVHLESTIRGKGEFQQLYCPGTIDHSHQLSFQLDDTPTSNPYVPLNYSLVDQKKFFKKPDQQDINEILASLSKSNQSAWPYFGEEYEGIDFLIEDQPLTHVQVRYQSASEHSSALLVELLPWCLLLNTLGCPIAVIINEKELCRVNHHGVCTPPKLEETFYLGVGIGGTWNLTSPLQLAKSDWSQSFYMPKITGTIPINGSIKTLVKCDPYICMVFLCSSIVNEIRLLKVSSTHVLTNYSSIQLNGICFAVPDNGTQYNIPKDVDKHSFAIMPNLNKSNAGISIMEWLLVVKNVDPNTEYVLYISFSASSTSSWSCPVQVDKNFTRRSIAIQQDKKSVNIYDYFRNFNKELNALFLQIPLVLVSQEYKGQIYLSLHHDLHPQLMIENKCGVKLFCAQFSEEKPVSIINDCKHLKWLCSIDNESISYYTMPDLCGKFLETLQCSNSENIAFASDPEGDPQGFQWSNPVNITNYNDQFVRIPYFGDVKISVDSSAHAVNVLIESVSKVEISARDIRVRLSMHENETGSSILNRSITEYAQDVRYIRTDIKDNESQESTESQYYSATESGESFTPAIMNRNLVHRPHTLPTLAENTQPDLDLINSLSSSDIEIAKEALLEANVRKEWSDFKLSVFLNSFVVTITSDLENGGAEKTEVLAVICNNIALSVNRSEVTPSLCITYQAPFFGAGWVVGSLELLGSPGGLARAMGSGLRDFVSLPYRGLIEGPWAFLVGITHGSASLMKHITAGTLQSVTKLASSVARNLDRLTLDEEHLRRTEEQRRQRPQGLTQGFLQGLTGLGISLLGAVGGIAHHPLQSVLSDGASPRSLVAGVGLGLVGVFTKPLSGAADLVALTGQGFLQGAGWNILPEARMKPTLNHMYSSSNSITKYSWKFIQPLTKSTTILFATEATAITNFGNYEAVALV</sequence>
<protein>
    <submittedName>
        <fullName evidence="1">Vacuolar protein sorting-associated protein 13b</fullName>
    </submittedName>
</protein>
<evidence type="ECO:0000313" key="2">
    <source>
        <dbReference type="Proteomes" id="UP001056778"/>
    </source>
</evidence>
<dbReference type="Proteomes" id="UP001056778">
    <property type="component" value="Chromosome 5"/>
</dbReference>
<keyword evidence="2" id="KW-1185">Reference proteome</keyword>
<reference evidence="1" key="1">
    <citation type="submission" date="2022-04" db="EMBL/GenBank/DDBJ databases">
        <title>Chromosome-scale genome assembly of Holotrichia oblita Faldermann.</title>
        <authorList>
            <person name="Rongchong L."/>
        </authorList>
    </citation>
    <scope>NUCLEOTIDE SEQUENCE</scope>
    <source>
        <strain evidence="1">81SQS9</strain>
    </source>
</reference>
<evidence type="ECO:0000313" key="1">
    <source>
        <dbReference type="EMBL" id="KAI4462049.1"/>
    </source>
</evidence>
<gene>
    <name evidence="1" type="ORF">MML48_5g00014753</name>
</gene>